<sequence length="508" mass="57640">PGPPHHPIFGHLMAMAEASRASPRACAGQSMPLLIKQKYNLPDLFYLDLWPLSLSLCITTHPSYSSQFIVQRSMPKHPVIETILSCITGGENMLTSDGAQWKTWRSAFNPGFSAAHLMTVMPAIVDNVATFAQILQKHAMEDKLFRMEHYATRLTIDIIGKVVLDDDFNSQLREHPLVTAFESQVRWMKVSPGIQKPLQVFNIFRPFVQWWNSRQMDTYVDNILEERFASRNTRGKKKHVIDLALETYLKENNVDESSKLDPNFKAAASHNIKIFIFAGHDTSSSTICYCFYRLSKHPTALARLRKECEDIFGMDIGETGDMIKADPYLLNRMRYGDAVIRETLRFYPPGNTVRAGAEDFFIADPETGERYPTDGWLLWAHNLGHMVNPTIWGEDVNSFRPERWLAEESQTKNGADRDAFMAFSKGPRNCIGQELAMLETKLVLAMTIRQLDFQEAFAEVEKLKNDGTGYPSDLSGVQEQFGDKAYQIQLGTAKPREGMPCRLSLVAK</sequence>
<evidence type="ECO:0000256" key="7">
    <source>
        <dbReference type="ARBA" id="ARBA00023033"/>
    </source>
</evidence>
<dbReference type="InterPro" id="IPR017972">
    <property type="entry name" value="Cyt_P450_CS"/>
</dbReference>
<dbReference type="PROSITE" id="PS00086">
    <property type="entry name" value="CYTOCHROME_P450"/>
    <property type="match status" value="1"/>
</dbReference>
<keyword evidence="11" id="KW-1185">Reference proteome</keyword>
<gene>
    <name evidence="10" type="ORF">M436DRAFT_37945</name>
</gene>
<dbReference type="STRING" id="1043004.A0A074XR36"/>
<dbReference type="PRINTS" id="PR00385">
    <property type="entry name" value="P450"/>
</dbReference>
<dbReference type="GO" id="GO:0020037">
    <property type="term" value="F:heme binding"/>
    <property type="evidence" value="ECO:0007669"/>
    <property type="project" value="InterPro"/>
</dbReference>
<comment type="similarity">
    <text evidence="9">Belongs to the cytochrome P450 family.</text>
</comment>
<evidence type="ECO:0000256" key="8">
    <source>
        <dbReference type="PIRSR" id="PIRSR602401-1"/>
    </source>
</evidence>
<organism evidence="10 11">
    <name type="scientific">Aureobasidium namibiae CBS 147.97</name>
    <dbReference type="NCBI Taxonomy" id="1043004"/>
    <lineage>
        <taxon>Eukaryota</taxon>
        <taxon>Fungi</taxon>
        <taxon>Dikarya</taxon>
        <taxon>Ascomycota</taxon>
        <taxon>Pezizomycotina</taxon>
        <taxon>Dothideomycetes</taxon>
        <taxon>Dothideomycetidae</taxon>
        <taxon>Dothideales</taxon>
        <taxon>Saccotheciaceae</taxon>
        <taxon>Aureobasidium</taxon>
    </lineage>
</organism>
<dbReference type="GO" id="GO:0004497">
    <property type="term" value="F:monooxygenase activity"/>
    <property type="evidence" value="ECO:0007669"/>
    <property type="project" value="UniProtKB-KW"/>
</dbReference>
<dbReference type="InterPro" id="IPR050121">
    <property type="entry name" value="Cytochrome_P450_monoxygenase"/>
</dbReference>
<dbReference type="InterPro" id="IPR002401">
    <property type="entry name" value="Cyt_P450_E_grp-I"/>
</dbReference>
<keyword evidence="3 8" id="KW-0349">Heme</keyword>
<name>A0A074XR36_9PEZI</name>
<evidence type="ECO:0000313" key="11">
    <source>
        <dbReference type="Proteomes" id="UP000027730"/>
    </source>
</evidence>
<dbReference type="PRINTS" id="PR00463">
    <property type="entry name" value="EP450I"/>
</dbReference>
<dbReference type="RefSeq" id="XP_013430724.1">
    <property type="nucleotide sequence ID" value="XM_013575270.1"/>
</dbReference>
<evidence type="ECO:0000256" key="1">
    <source>
        <dbReference type="ARBA" id="ARBA00001971"/>
    </source>
</evidence>
<dbReference type="EMBL" id="KL584703">
    <property type="protein sequence ID" value="KEQ77041.1"/>
    <property type="molecule type" value="Genomic_DNA"/>
</dbReference>
<dbReference type="HOGENOM" id="CLU_020492_1_0_1"/>
<dbReference type="Proteomes" id="UP000027730">
    <property type="component" value="Unassembled WGS sequence"/>
</dbReference>
<dbReference type="InterPro" id="IPR001128">
    <property type="entry name" value="Cyt_P450"/>
</dbReference>
<evidence type="ECO:0000256" key="3">
    <source>
        <dbReference type="ARBA" id="ARBA00022617"/>
    </source>
</evidence>
<protein>
    <submittedName>
        <fullName evidence="10">Cytochrome P450 monooxygenase-like protein</fullName>
    </submittedName>
</protein>
<evidence type="ECO:0000256" key="9">
    <source>
        <dbReference type="RuleBase" id="RU000461"/>
    </source>
</evidence>
<dbReference type="CDD" id="cd11051">
    <property type="entry name" value="CYP59-like"/>
    <property type="match status" value="1"/>
</dbReference>
<comment type="cofactor">
    <cofactor evidence="1 8">
        <name>heme</name>
        <dbReference type="ChEBI" id="CHEBI:30413"/>
    </cofactor>
</comment>
<dbReference type="AlphaFoldDB" id="A0A074XR36"/>
<keyword evidence="7 9" id="KW-0503">Monooxygenase</keyword>
<keyword evidence="6 8" id="KW-0408">Iron</keyword>
<comment type="pathway">
    <text evidence="2">Secondary metabolite biosynthesis.</text>
</comment>
<keyword evidence="4 8" id="KW-0479">Metal-binding</keyword>
<dbReference type="InterPro" id="IPR036396">
    <property type="entry name" value="Cyt_P450_sf"/>
</dbReference>
<dbReference type="GO" id="GO:0016705">
    <property type="term" value="F:oxidoreductase activity, acting on paired donors, with incorporation or reduction of molecular oxygen"/>
    <property type="evidence" value="ECO:0007669"/>
    <property type="project" value="InterPro"/>
</dbReference>
<feature type="binding site" description="axial binding residue" evidence="8">
    <location>
        <position position="430"/>
    </location>
    <ligand>
        <name>heme</name>
        <dbReference type="ChEBI" id="CHEBI:30413"/>
    </ligand>
    <ligandPart>
        <name>Fe</name>
        <dbReference type="ChEBI" id="CHEBI:18248"/>
    </ligandPart>
</feature>
<dbReference type="PANTHER" id="PTHR24305">
    <property type="entry name" value="CYTOCHROME P450"/>
    <property type="match status" value="1"/>
</dbReference>
<evidence type="ECO:0000256" key="5">
    <source>
        <dbReference type="ARBA" id="ARBA00023002"/>
    </source>
</evidence>
<dbReference type="OrthoDB" id="10029320at2759"/>
<evidence type="ECO:0000256" key="6">
    <source>
        <dbReference type="ARBA" id="ARBA00023004"/>
    </source>
</evidence>
<dbReference type="Gene3D" id="1.10.630.10">
    <property type="entry name" value="Cytochrome P450"/>
    <property type="match status" value="1"/>
</dbReference>
<feature type="non-terminal residue" evidence="10">
    <location>
        <position position="1"/>
    </location>
</feature>
<reference evidence="10 11" key="1">
    <citation type="journal article" date="2014" name="BMC Genomics">
        <title>Genome sequencing of four Aureobasidium pullulans varieties: biotechnological potential, stress tolerance, and description of new species.</title>
        <authorList>
            <person name="Gostin Ar C."/>
            <person name="Ohm R.A."/>
            <person name="Kogej T."/>
            <person name="Sonjak S."/>
            <person name="Turk M."/>
            <person name="Zajc J."/>
            <person name="Zalar P."/>
            <person name="Grube M."/>
            <person name="Sun H."/>
            <person name="Han J."/>
            <person name="Sharma A."/>
            <person name="Chiniquy J."/>
            <person name="Ngan C.Y."/>
            <person name="Lipzen A."/>
            <person name="Barry K."/>
            <person name="Grigoriev I.V."/>
            <person name="Gunde-Cimerman N."/>
        </authorList>
    </citation>
    <scope>NUCLEOTIDE SEQUENCE [LARGE SCALE GENOMIC DNA]</scope>
    <source>
        <strain evidence="10 11">CBS 147.97</strain>
    </source>
</reference>
<proteinExistence type="inferred from homology"/>
<dbReference type="GeneID" id="25408928"/>
<dbReference type="PANTHER" id="PTHR24305:SF107">
    <property type="entry name" value="P450, PUTATIVE (EUROFUNG)-RELATED"/>
    <property type="match status" value="1"/>
</dbReference>
<dbReference type="SUPFAM" id="SSF48264">
    <property type="entry name" value="Cytochrome P450"/>
    <property type="match status" value="1"/>
</dbReference>
<accession>A0A074XR36</accession>
<evidence type="ECO:0000256" key="2">
    <source>
        <dbReference type="ARBA" id="ARBA00005179"/>
    </source>
</evidence>
<dbReference type="Pfam" id="PF00067">
    <property type="entry name" value="p450"/>
    <property type="match status" value="1"/>
</dbReference>
<evidence type="ECO:0000313" key="10">
    <source>
        <dbReference type="EMBL" id="KEQ77041.1"/>
    </source>
</evidence>
<keyword evidence="5 9" id="KW-0560">Oxidoreductase</keyword>
<dbReference type="GO" id="GO:0005506">
    <property type="term" value="F:iron ion binding"/>
    <property type="evidence" value="ECO:0007669"/>
    <property type="project" value="InterPro"/>
</dbReference>
<evidence type="ECO:0000256" key="4">
    <source>
        <dbReference type="ARBA" id="ARBA00022723"/>
    </source>
</evidence>